<reference evidence="10 11" key="1">
    <citation type="submission" date="2018-11" db="EMBL/GenBank/DDBJ databases">
        <title>Sequencing the genomes of 1000 actinobacteria strains.</title>
        <authorList>
            <person name="Klenk H.-P."/>
        </authorList>
    </citation>
    <scope>NUCLEOTIDE SEQUENCE [LARGE SCALE GENOMIC DNA]</scope>
    <source>
        <strain evidence="10 11">DSM 12652</strain>
    </source>
</reference>
<dbReference type="InterPro" id="IPR014774">
    <property type="entry name" value="KaiC-like_dom"/>
</dbReference>
<gene>
    <name evidence="10" type="ORF">EDD33_3256</name>
</gene>
<dbReference type="PANTHER" id="PTHR42926">
    <property type="match status" value="1"/>
</dbReference>
<dbReference type="NCBIfam" id="NF006799">
    <property type="entry name" value="PRK09302.1"/>
    <property type="match status" value="1"/>
</dbReference>
<dbReference type="GO" id="GO:0004674">
    <property type="term" value="F:protein serine/threonine kinase activity"/>
    <property type="evidence" value="ECO:0007669"/>
    <property type="project" value="UniProtKB-EC"/>
</dbReference>
<dbReference type="Gene3D" id="3.40.50.300">
    <property type="entry name" value="P-loop containing nucleotide triphosphate hydrolases"/>
    <property type="match status" value="2"/>
</dbReference>
<keyword evidence="2" id="KW-0597">Phosphoprotein</keyword>
<feature type="domain" description="KaiC" evidence="9">
    <location>
        <begin position="254"/>
        <end position="484"/>
    </location>
</feature>
<protein>
    <recommendedName>
        <fullName evidence="1">non-specific serine/threonine protein kinase</fullName>
        <ecNumber evidence="1">2.7.11.1</ecNumber>
    </recommendedName>
</protein>
<keyword evidence="4" id="KW-0677">Repeat</keyword>
<dbReference type="InterPro" id="IPR010624">
    <property type="entry name" value="KaiC_dom"/>
</dbReference>
<evidence type="ECO:0000256" key="2">
    <source>
        <dbReference type="ARBA" id="ARBA00022553"/>
    </source>
</evidence>
<evidence type="ECO:0000313" key="10">
    <source>
        <dbReference type="EMBL" id="ROR92366.1"/>
    </source>
</evidence>
<dbReference type="EMBL" id="RKHO01000001">
    <property type="protein sequence ID" value="ROR92366.1"/>
    <property type="molecule type" value="Genomic_DNA"/>
</dbReference>
<organism evidence="10 11">
    <name type="scientific">Nocardioides aurantiacus</name>
    <dbReference type="NCBI Taxonomy" id="86796"/>
    <lineage>
        <taxon>Bacteria</taxon>
        <taxon>Bacillati</taxon>
        <taxon>Actinomycetota</taxon>
        <taxon>Actinomycetes</taxon>
        <taxon>Propionibacteriales</taxon>
        <taxon>Nocardioidaceae</taxon>
        <taxon>Nocardioides</taxon>
    </lineage>
</organism>
<evidence type="ECO:0000256" key="5">
    <source>
        <dbReference type="ARBA" id="ARBA00022777"/>
    </source>
</evidence>
<dbReference type="AlphaFoldDB" id="A0A3N2CY06"/>
<evidence type="ECO:0000259" key="9">
    <source>
        <dbReference type="PROSITE" id="PS51146"/>
    </source>
</evidence>
<evidence type="ECO:0000256" key="6">
    <source>
        <dbReference type="ARBA" id="ARBA00022801"/>
    </source>
</evidence>
<keyword evidence="6" id="KW-0378">Hydrolase</keyword>
<dbReference type="InterPro" id="IPR030665">
    <property type="entry name" value="KaiC"/>
</dbReference>
<dbReference type="EC" id="2.7.11.1" evidence="1"/>
<sequence length="572" mass="61795">MTTSGSGVTGLRKAPTGITGFDEITNGGLPRGRPTLVAGSAGAGKTLFGLEFLVRGAIEHDEPGVLLAFEEAAPDIATNVASMGFDLPALEAEGKIAIDSFRLDPADFIEAGQFDLEGLFIRLELAVASVGARRVVLDTIEVLFAALPNVAVVRSELNRLFRWLKERDLTVVITGERGGGEDQLTRIGIEEFVSDCVVVLDHRVEDGLSTRRMRVTKYRGSLHGTNEYPFLITATGIVAVPITSMGLTYEASDERITTGIAELDEMLSGGIYRGSAMMISGSAGTGKTSIGATMAAASCARGESVLFVSFEESPAQLTRNMRSIGIDLERWTEAGLLQLHSVRATAFGLEEHLAQLHRLVDEHQPRLVVLDAVVSLGRSGSGHDASQVLARDLDLLKSRGVTSVMTTLTRTTEAENSEVEVSSLVDTWLLLRNHETNGERNRLMFVIKSRGTSHSNQVREFVLSGDGPHLVEVYVGPEGVLTGSARVEQSLREQAMAAAREDERVRRRRSLDQRSAALEAQIASLRAELDSDREEFERLVAEEAAAHEVDEEARTSMAQRRGAQDVRSGAGS</sequence>
<feature type="region of interest" description="Disordered" evidence="8">
    <location>
        <begin position="546"/>
        <end position="572"/>
    </location>
</feature>
<keyword evidence="7" id="KW-0175">Coiled coil</keyword>
<keyword evidence="3" id="KW-0808">Transferase</keyword>
<dbReference type="PIRSF" id="PIRSF039117">
    <property type="entry name" value="KaiC"/>
    <property type="match status" value="1"/>
</dbReference>
<evidence type="ECO:0000256" key="8">
    <source>
        <dbReference type="SAM" id="MobiDB-lite"/>
    </source>
</evidence>
<dbReference type="InterPro" id="IPR051347">
    <property type="entry name" value="Circadian_clock_KaiC-rel"/>
</dbReference>
<keyword evidence="11" id="KW-1185">Reference proteome</keyword>
<dbReference type="PANTHER" id="PTHR42926:SF1">
    <property type="entry name" value="CIRCADIAN CLOCK OSCILLATOR PROTEIN KAIC 1"/>
    <property type="match status" value="1"/>
</dbReference>
<feature type="coiled-coil region" evidence="7">
    <location>
        <begin position="508"/>
        <end position="542"/>
    </location>
</feature>
<keyword evidence="5" id="KW-0418">Kinase</keyword>
<evidence type="ECO:0000256" key="3">
    <source>
        <dbReference type="ARBA" id="ARBA00022679"/>
    </source>
</evidence>
<dbReference type="RefSeq" id="WP_123391997.1">
    <property type="nucleotide sequence ID" value="NZ_RKHO01000001.1"/>
</dbReference>
<feature type="domain" description="KaiC" evidence="9">
    <location>
        <begin position="12"/>
        <end position="253"/>
    </location>
</feature>
<evidence type="ECO:0000256" key="1">
    <source>
        <dbReference type="ARBA" id="ARBA00012513"/>
    </source>
</evidence>
<dbReference type="PROSITE" id="PS51146">
    <property type="entry name" value="KAIC"/>
    <property type="match status" value="2"/>
</dbReference>
<evidence type="ECO:0000256" key="7">
    <source>
        <dbReference type="SAM" id="Coils"/>
    </source>
</evidence>
<dbReference type="GO" id="GO:0005524">
    <property type="term" value="F:ATP binding"/>
    <property type="evidence" value="ECO:0007669"/>
    <property type="project" value="InterPro"/>
</dbReference>
<dbReference type="GO" id="GO:0016787">
    <property type="term" value="F:hydrolase activity"/>
    <property type="evidence" value="ECO:0007669"/>
    <property type="project" value="UniProtKB-KW"/>
</dbReference>
<dbReference type="Pfam" id="PF06745">
    <property type="entry name" value="ATPase"/>
    <property type="match status" value="2"/>
</dbReference>
<evidence type="ECO:0000313" key="11">
    <source>
        <dbReference type="Proteomes" id="UP000281738"/>
    </source>
</evidence>
<accession>A0A3N2CY06</accession>
<name>A0A3N2CY06_9ACTN</name>
<comment type="caution">
    <text evidence="10">The sequence shown here is derived from an EMBL/GenBank/DDBJ whole genome shotgun (WGS) entry which is preliminary data.</text>
</comment>
<proteinExistence type="predicted"/>
<dbReference type="PRINTS" id="PR01874">
    <property type="entry name" value="DNAREPAIRADA"/>
</dbReference>
<evidence type="ECO:0000256" key="4">
    <source>
        <dbReference type="ARBA" id="ARBA00022737"/>
    </source>
</evidence>
<dbReference type="SUPFAM" id="SSF52540">
    <property type="entry name" value="P-loop containing nucleoside triphosphate hydrolases"/>
    <property type="match status" value="2"/>
</dbReference>
<dbReference type="InterPro" id="IPR027417">
    <property type="entry name" value="P-loop_NTPase"/>
</dbReference>
<dbReference type="Proteomes" id="UP000281738">
    <property type="component" value="Unassembled WGS sequence"/>
</dbReference>
<dbReference type="OrthoDB" id="9783783at2"/>